<dbReference type="EMBL" id="CP016809">
    <property type="protein sequence ID" value="ANY71334.1"/>
    <property type="molecule type" value="Genomic_DNA"/>
</dbReference>
<name>A0A1B2DUE9_9BACL</name>
<feature type="transmembrane region" description="Helical" evidence="1">
    <location>
        <begin position="51"/>
        <end position="71"/>
    </location>
</feature>
<feature type="transmembrane region" description="Helical" evidence="1">
    <location>
        <begin position="6"/>
        <end position="30"/>
    </location>
</feature>
<dbReference type="RefSeq" id="WP_099476460.1">
    <property type="nucleotide sequence ID" value="NZ_CP016809.1"/>
</dbReference>
<feature type="transmembrane region" description="Helical" evidence="1">
    <location>
        <begin position="77"/>
        <end position="98"/>
    </location>
</feature>
<dbReference type="KEGG" id="pib:BBD41_01325"/>
<reference evidence="2" key="1">
    <citation type="submission" date="2016-08" db="EMBL/GenBank/DDBJ databases">
        <title>Complete Genome Seqeunce of Paenibacillus sp. nov. IHBB 9852 from high altitute lake of Indian trans-Himalayas.</title>
        <authorList>
            <person name="Kiran S."/>
            <person name="Swarnkar M.K."/>
            <person name="Rana A."/>
            <person name="Tewari R."/>
            <person name="Gulati A."/>
        </authorList>
    </citation>
    <scope>NUCLEOTIDE SEQUENCE [LARGE SCALE GENOMIC DNA]</scope>
    <source>
        <strain evidence="2">IHBB 9852</strain>
    </source>
</reference>
<dbReference type="InterPro" id="IPR018729">
    <property type="entry name" value="DUF2269_transmembrane"/>
</dbReference>
<dbReference type="Pfam" id="PF10027">
    <property type="entry name" value="DUF2269"/>
    <property type="match status" value="1"/>
</dbReference>
<keyword evidence="1" id="KW-0472">Membrane</keyword>
<feature type="transmembrane region" description="Helical" evidence="1">
    <location>
        <begin position="133"/>
        <end position="151"/>
    </location>
</feature>
<sequence>MDYLYLSLLVIHISSAIFGVGPVFLFNMILRRAKTADQLRYAHHIVEKLNKNANLSFGILLVTGLILGWMSPYLFRQMWYIASIVLFLISGFYAILVVEPILKRLHQIASQSTSGEVSQEYKQLFRKKQARDMLANLMAIAIILLMIIKPVF</sequence>
<evidence type="ECO:0000313" key="2">
    <source>
        <dbReference type="EMBL" id="ANY71334.1"/>
    </source>
</evidence>
<keyword evidence="1" id="KW-1133">Transmembrane helix</keyword>
<keyword evidence="1" id="KW-0812">Transmembrane</keyword>
<organism evidence="2">
    <name type="scientific">Paenibacillus ihbetae</name>
    <dbReference type="NCBI Taxonomy" id="1870820"/>
    <lineage>
        <taxon>Bacteria</taxon>
        <taxon>Bacillati</taxon>
        <taxon>Bacillota</taxon>
        <taxon>Bacilli</taxon>
        <taxon>Bacillales</taxon>
        <taxon>Paenibacillaceae</taxon>
        <taxon>Paenibacillus</taxon>
    </lineage>
</organism>
<protein>
    <recommendedName>
        <fullName evidence="3">DUF2269 domain-containing protein</fullName>
    </recommendedName>
</protein>
<evidence type="ECO:0008006" key="3">
    <source>
        <dbReference type="Google" id="ProtNLM"/>
    </source>
</evidence>
<proteinExistence type="predicted"/>
<dbReference type="AlphaFoldDB" id="A0A1B2DUE9"/>
<gene>
    <name evidence="2" type="ORF">BBD41_01325</name>
</gene>
<accession>A0A1B2DUE9</accession>
<evidence type="ECO:0000256" key="1">
    <source>
        <dbReference type="SAM" id="Phobius"/>
    </source>
</evidence>